<feature type="site" description="Essential for DHBP synthase activity" evidence="20">
    <location>
        <position position="164"/>
    </location>
</feature>
<feature type="binding site" evidence="20">
    <location>
        <begin position="252"/>
        <end position="256"/>
    </location>
    <ligand>
        <name>GTP</name>
        <dbReference type="ChEBI" id="CHEBI:37565"/>
    </ligand>
</feature>
<feature type="binding site" evidence="20">
    <location>
        <position position="257"/>
    </location>
    <ligand>
        <name>Zn(2+)</name>
        <dbReference type="ChEBI" id="CHEBI:29105"/>
        <note>catalytic</note>
    </ligand>
</feature>
<feature type="binding site" evidence="20">
    <location>
        <position position="353"/>
    </location>
    <ligand>
        <name>GTP</name>
        <dbReference type="ChEBI" id="CHEBI:37565"/>
    </ligand>
</feature>
<comment type="pathway">
    <text evidence="5 20">Cofactor biosynthesis; riboflavin biosynthesis; 2-hydroxy-3-oxobutyl phosphate from D-ribulose 5-phosphate: step 1/1.</text>
</comment>
<dbReference type="GO" id="GO:0030145">
    <property type="term" value="F:manganese ion binding"/>
    <property type="evidence" value="ECO:0007669"/>
    <property type="project" value="UniProtKB-UniRule"/>
</dbReference>
<dbReference type="CDD" id="cd00641">
    <property type="entry name" value="GTP_cyclohydro2"/>
    <property type="match status" value="1"/>
</dbReference>
<dbReference type="InterPro" id="IPR000926">
    <property type="entry name" value="RibA"/>
</dbReference>
<dbReference type="PIRSF" id="PIRSF001259">
    <property type="entry name" value="RibA"/>
    <property type="match status" value="1"/>
</dbReference>
<feature type="active site" description="Nucleophile; for GTP cyclohydrolase activity" evidence="20">
    <location>
        <position position="332"/>
    </location>
</feature>
<feature type="binding site" evidence="20">
    <location>
        <position position="164"/>
    </location>
    <ligand>
        <name>D-ribulose 5-phosphate</name>
        <dbReference type="ChEBI" id="CHEBI:58121"/>
    </ligand>
</feature>
<comment type="function">
    <text evidence="3 20">Catalyzes the conversion of D-ribulose 5-phosphate to formate and 3,4-dihydroxy-2-butanone 4-phosphate.</text>
</comment>
<gene>
    <name evidence="20" type="primary">ribBA</name>
    <name evidence="22" type="ORF">GR197_20250</name>
</gene>
<dbReference type="HAMAP" id="MF_00180">
    <property type="entry name" value="RibB"/>
    <property type="match status" value="1"/>
</dbReference>
<dbReference type="PANTHER" id="PTHR21327:SF18">
    <property type="entry name" value="3,4-DIHYDROXY-2-BUTANONE 4-PHOSPHATE SYNTHASE"/>
    <property type="match status" value="1"/>
</dbReference>
<evidence type="ECO:0000256" key="10">
    <source>
        <dbReference type="ARBA" id="ARBA00022741"/>
    </source>
</evidence>
<keyword evidence="8 20" id="KW-0686">Riboflavin biosynthesis</keyword>
<dbReference type="NCBIfam" id="TIGR00505">
    <property type="entry name" value="ribA"/>
    <property type="match status" value="1"/>
</dbReference>
<evidence type="ECO:0000259" key="21">
    <source>
        <dbReference type="Pfam" id="PF00925"/>
    </source>
</evidence>
<dbReference type="EC" id="3.5.4.25" evidence="20"/>
<dbReference type="GO" id="GO:0003935">
    <property type="term" value="F:GTP cyclohydrolase II activity"/>
    <property type="evidence" value="ECO:0007669"/>
    <property type="project" value="UniProtKB-UniRule"/>
</dbReference>
<keyword evidence="15 20" id="KW-0464">Manganese</keyword>
<dbReference type="UniPathway" id="UPA00275">
    <property type="reaction ID" value="UER00399"/>
</dbReference>
<keyword evidence="13 20" id="KW-0460">Magnesium</keyword>
<feature type="active site" description="Proton acceptor; for GTP cyclohydrolase activity" evidence="20">
    <location>
        <position position="330"/>
    </location>
</feature>
<dbReference type="GO" id="GO:0008270">
    <property type="term" value="F:zinc ion binding"/>
    <property type="evidence" value="ECO:0007669"/>
    <property type="project" value="UniProtKB-UniRule"/>
</dbReference>
<keyword evidence="14 20" id="KW-0342">GTP-binding</keyword>
<feature type="binding site" evidence="20">
    <location>
        <begin position="296"/>
        <end position="298"/>
    </location>
    <ligand>
        <name>GTP</name>
        <dbReference type="ChEBI" id="CHEBI:37565"/>
    </ligand>
</feature>
<evidence type="ECO:0000313" key="23">
    <source>
        <dbReference type="Proteomes" id="UP000471753"/>
    </source>
</evidence>
<keyword evidence="11 20" id="KW-0378">Hydrolase</keyword>
<feature type="region of interest" description="DHBP synthase" evidence="20">
    <location>
        <begin position="1"/>
        <end position="201"/>
    </location>
</feature>
<dbReference type="NCBIfam" id="NF001591">
    <property type="entry name" value="PRK00393.1"/>
    <property type="match status" value="1"/>
</dbReference>
<dbReference type="InterPro" id="IPR032677">
    <property type="entry name" value="GTP_cyclohydro_II"/>
</dbReference>
<dbReference type="FunFam" id="3.90.870.10:FF:000001">
    <property type="entry name" value="Riboflavin biosynthesis protein RibBA"/>
    <property type="match status" value="1"/>
</dbReference>
<dbReference type="FunFam" id="3.40.50.10990:FF:000001">
    <property type="entry name" value="Riboflavin biosynthesis protein RibBA"/>
    <property type="match status" value="1"/>
</dbReference>
<dbReference type="Proteomes" id="UP000471753">
    <property type="component" value="Unassembled WGS sequence"/>
</dbReference>
<dbReference type="HAMAP" id="MF_01283">
    <property type="entry name" value="RibBA"/>
    <property type="match status" value="1"/>
</dbReference>
<evidence type="ECO:0000256" key="6">
    <source>
        <dbReference type="ARBA" id="ARBA00005520"/>
    </source>
</evidence>
<comment type="cofactor">
    <cofactor evidence="2">
        <name>Mn(2+)</name>
        <dbReference type="ChEBI" id="CHEBI:29035"/>
    </cofactor>
</comment>
<feature type="binding site" evidence="20">
    <location>
        <position position="32"/>
    </location>
    <ligand>
        <name>D-ribulose 5-phosphate</name>
        <dbReference type="ChEBI" id="CHEBI:58121"/>
    </ligand>
</feature>
<sequence length="425" mass="45673">MPFSTISQAIEAIANGEMIVVVDDENRENEGDILVAADKITPEHVAFMMRHARGLICVPLPGERLDELDVPLMVIRNSDSLQTAFTVSVDYSIGTTTGISAEDRAATIRALVDSKTKPSELSRPGHIFPLRANPRGVLGRPGHTEAAIDLSRLAGLSPAGVICEIANDDGSMSRLPELMEFAAFHGLHIVTIEALIEHCRAAEPAVKRYSSSKMPTRFAEFSAITYRDEVSGFEHIALTYGDVSGGHDVPTRVHSECLTGEVFRSLRCDCGEQLKMSMRAIRQAGVGCIVYLRGQEGRGIGLGNKIAAYGLQDDGLDTLDANHALGFPSDARQFGAAADILADLRIQSVKLLTNNPGKLEALRAAGVAVTSRQSLIAATNATNIAYLRAKRDRLGHFFEKDQAPGQETDNVVSVWSSKISAGPLG</sequence>
<dbReference type="PANTHER" id="PTHR21327">
    <property type="entry name" value="GTP CYCLOHYDROLASE II-RELATED"/>
    <property type="match status" value="1"/>
</dbReference>
<evidence type="ECO:0000256" key="7">
    <source>
        <dbReference type="ARBA" id="ARBA00008976"/>
    </source>
</evidence>
<dbReference type="Gene3D" id="3.90.870.10">
    <property type="entry name" value="DHBP synthase"/>
    <property type="match status" value="1"/>
</dbReference>
<evidence type="ECO:0000256" key="9">
    <source>
        <dbReference type="ARBA" id="ARBA00022723"/>
    </source>
</evidence>
<keyword evidence="12 20" id="KW-0862">Zinc</keyword>
<comment type="cofactor">
    <cofactor evidence="20">
        <name>Mg(2+)</name>
        <dbReference type="ChEBI" id="CHEBI:18420"/>
    </cofactor>
    <cofactor evidence="20">
        <name>Mn(2+)</name>
        <dbReference type="ChEBI" id="CHEBI:29035"/>
    </cofactor>
    <text evidence="20">Binds 2 divalent metal cations per subunit. Magnesium or manganese.</text>
</comment>
<reference evidence="22 23" key="1">
    <citation type="submission" date="2019-12" db="EMBL/GenBank/DDBJ databases">
        <title>Rhizobium genotypes associated with high levels of biological nitrogen fixation by grain legumes in a temperate-maritime cropping system.</title>
        <authorList>
            <person name="Maluk M."/>
            <person name="Francesc Ferrando Molina F."/>
            <person name="Lopez Del Egido L."/>
            <person name="Lafos M."/>
            <person name="Langarica-Fuentes A."/>
            <person name="Gebre Yohannes G."/>
            <person name="Young M.W."/>
            <person name="Martin P."/>
            <person name="Gantlett R."/>
            <person name="Kenicer G."/>
            <person name="Hawes C."/>
            <person name="Begg G.S."/>
            <person name="Quilliam R.S."/>
            <person name="Squire G.R."/>
            <person name="Poole P.S."/>
            <person name="Young P.W."/>
            <person name="Iannetta P.M."/>
            <person name="James E.K."/>
        </authorList>
    </citation>
    <scope>NUCLEOTIDE SEQUENCE [LARGE SCALE GENOMIC DNA]</scope>
    <source>
        <strain evidence="22 23">JHI366</strain>
    </source>
</reference>
<evidence type="ECO:0000256" key="8">
    <source>
        <dbReference type="ARBA" id="ARBA00022619"/>
    </source>
</evidence>
<dbReference type="GO" id="GO:0000287">
    <property type="term" value="F:magnesium ion binding"/>
    <property type="evidence" value="ECO:0007669"/>
    <property type="project" value="UniProtKB-UniRule"/>
</dbReference>
<dbReference type="AlphaFoldDB" id="A0A7K3UH87"/>
<evidence type="ECO:0000256" key="14">
    <source>
        <dbReference type="ARBA" id="ARBA00023134"/>
    </source>
</evidence>
<evidence type="ECO:0000256" key="5">
    <source>
        <dbReference type="ARBA" id="ARBA00004904"/>
    </source>
</evidence>
<keyword evidence="10 20" id="KW-0547">Nucleotide-binding</keyword>
<dbReference type="GO" id="GO:0005525">
    <property type="term" value="F:GTP binding"/>
    <property type="evidence" value="ECO:0007669"/>
    <property type="project" value="UniProtKB-KW"/>
</dbReference>
<evidence type="ECO:0000256" key="4">
    <source>
        <dbReference type="ARBA" id="ARBA00004853"/>
    </source>
</evidence>
<evidence type="ECO:0000256" key="19">
    <source>
        <dbReference type="ARBA" id="ARBA00049295"/>
    </source>
</evidence>
<dbReference type="EC" id="4.1.99.12" evidence="20"/>
<evidence type="ECO:0000256" key="17">
    <source>
        <dbReference type="ARBA" id="ARBA00023268"/>
    </source>
</evidence>
<evidence type="ECO:0000256" key="20">
    <source>
        <dbReference type="HAMAP-Rule" id="MF_01283"/>
    </source>
</evidence>
<feature type="binding site" evidence="20">
    <location>
        <position position="28"/>
    </location>
    <ligand>
        <name>Mg(2+)</name>
        <dbReference type="ChEBI" id="CHEBI:18420"/>
        <label>2</label>
    </ligand>
</feature>
<feature type="binding site" evidence="20">
    <location>
        <position position="143"/>
    </location>
    <ligand>
        <name>Mg(2+)</name>
        <dbReference type="ChEBI" id="CHEBI:18420"/>
        <label>2</label>
    </ligand>
</feature>
<evidence type="ECO:0000256" key="18">
    <source>
        <dbReference type="ARBA" id="ARBA00043932"/>
    </source>
</evidence>
<dbReference type="GO" id="GO:0005829">
    <property type="term" value="C:cytosol"/>
    <property type="evidence" value="ECO:0007669"/>
    <property type="project" value="TreeGrafter"/>
</dbReference>
<dbReference type="SUPFAM" id="SSF55821">
    <property type="entry name" value="YrdC/RibB"/>
    <property type="match status" value="1"/>
</dbReference>
<feature type="binding site" evidence="20">
    <location>
        <position position="270"/>
    </location>
    <ligand>
        <name>Zn(2+)</name>
        <dbReference type="ChEBI" id="CHEBI:29105"/>
        <note>catalytic</note>
    </ligand>
</feature>
<comment type="pathway">
    <text evidence="4 20">Cofactor biosynthesis; riboflavin biosynthesis; 5-amino-6-(D-ribitylamino)uracil from GTP: step 1/4.</text>
</comment>
<evidence type="ECO:0000256" key="16">
    <source>
        <dbReference type="ARBA" id="ARBA00023239"/>
    </source>
</evidence>
<feature type="binding site" evidence="20">
    <location>
        <position position="318"/>
    </location>
    <ligand>
        <name>GTP</name>
        <dbReference type="ChEBI" id="CHEBI:37565"/>
    </ligand>
</feature>
<organism evidence="22 23">
    <name type="scientific">Rhizobium phaseoli</name>
    <dbReference type="NCBI Taxonomy" id="396"/>
    <lineage>
        <taxon>Bacteria</taxon>
        <taxon>Pseudomonadati</taxon>
        <taxon>Pseudomonadota</taxon>
        <taxon>Alphaproteobacteria</taxon>
        <taxon>Hyphomicrobiales</taxon>
        <taxon>Rhizobiaceae</taxon>
        <taxon>Rhizobium/Agrobacterium group</taxon>
        <taxon>Rhizobium</taxon>
    </lineage>
</organism>
<dbReference type="HAMAP" id="MF_00179">
    <property type="entry name" value="RibA"/>
    <property type="match status" value="1"/>
</dbReference>
<comment type="catalytic activity">
    <reaction evidence="19 20">
        <text>GTP + 4 H2O = 2,5-diamino-6-hydroxy-4-(5-phosphoribosylamino)-pyrimidine + formate + 2 phosphate + 3 H(+)</text>
        <dbReference type="Rhea" id="RHEA:23704"/>
        <dbReference type="ChEBI" id="CHEBI:15377"/>
        <dbReference type="ChEBI" id="CHEBI:15378"/>
        <dbReference type="ChEBI" id="CHEBI:15740"/>
        <dbReference type="ChEBI" id="CHEBI:37565"/>
        <dbReference type="ChEBI" id="CHEBI:43474"/>
        <dbReference type="ChEBI" id="CHEBI:58614"/>
        <dbReference type="EC" id="3.5.4.25"/>
    </reaction>
</comment>
<feature type="site" description="Essential for DHBP synthase activity" evidence="20">
    <location>
        <position position="126"/>
    </location>
</feature>
<dbReference type="Pfam" id="PF00925">
    <property type="entry name" value="GTP_cyclohydro2"/>
    <property type="match status" value="1"/>
</dbReference>
<comment type="caution">
    <text evidence="22">The sequence shown here is derived from an EMBL/GenBank/DDBJ whole genome shotgun (WGS) entry which is preliminary data.</text>
</comment>
<dbReference type="InterPro" id="IPR036144">
    <property type="entry name" value="RibA-like_sf"/>
</dbReference>
<evidence type="ECO:0000256" key="13">
    <source>
        <dbReference type="ARBA" id="ARBA00022842"/>
    </source>
</evidence>
<accession>A0A7K3UH87</accession>
<evidence type="ECO:0000256" key="3">
    <source>
        <dbReference type="ARBA" id="ARBA00002284"/>
    </source>
</evidence>
<comment type="catalytic activity">
    <reaction evidence="1 20">
        <text>D-ribulose 5-phosphate = (2S)-2-hydroxy-3-oxobutyl phosphate + formate + H(+)</text>
        <dbReference type="Rhea" id="RHEA:18457"/>
        <dbReference type="ChEBI" id="CHEBI:15378"/>
        <dbReference type="ChEBI" id="CHEBI:15740"/>
        <dbReference type="ChEBI" id="CHEBI:58121"/>
        <dbReference type="ChEBI" id="CHEBI:58830"/>
        <dbReference type="EC" id="4.1.99.12"/>
    </reaction>
</comment>
<name>A0A7K3UH87_9HYPH</name>
<keyword evidence="17 20" id="KW-0511">Multifunctional enzyme</keyword>
<feature type="region of interest" description="GTP cyclohydrolase II" evidence="20">
    <location>
        <begin position="202"/>
        <end position="425"/>
    </location>
</feature>
<comment type="function">
    <text evidence="18 20">Catalyzes the conversion of GTP to 2,5-diamino-6-ribosylamino-4(3H)-pyrimidinone 5'-phosphate (DARP), formate and pyrophosphate.</text>
</comment>
<evidence type="ECO:0000256" key="12">
    <source>
        <dbReference type="ARBA" id="ARBA00022833"/>
    </source>
</evidence>
<feature type="domain" description="GTP cyclohydrolase II" evidence="21">
    <location>
        <begin position="210"/>
        <end position="372"/>
    </location>
</feature>
<evidence type="ECO:0000256" key="2">
    <source>
        <dbReference type="ARBA" id="ARBA00001936"/>
    </source>
</evidence>
<feature type="binding site" evidence="20">
    <location>
        <position position="268"/>
    </location>
    <ligand>
        <name>Zn(2+)</name>
        <dbReference type="ChEBI" id="CHEBI:29105"/>
        <note>catalytic</note>
    </ligand>
</feature>
<feature type="binding site" evidence="20">
    <location>
        <begin position="140"/>
        <end position="144"/>
    </location>
    <ligand>
        <name>D-ribulose 5-phosphate</name>
        <dbReference type="ChEBI" id="CHEBI:58121"/>
    </ligand>
</feature>
<proteinExistence type="inferred from homology"/>
<keyword evidence="16 20" id="KW-0456">Lyase</keyword>
<dbReference type="NCBIfam" id="TIGR00506">
    <property type="entry name" value="ribB"/>
    <property type="match status" value="1"/>
</dbReference>
<dbReference type="InterPro" id="IPR000422">
    <property type="entry name" value="DHBP_synthase_RibB"/>
</dbReference>
<dbReference type="InterPro" id="IPR017945">
    <property type="entry name" value="DHBP_synth_RibB-like_a/b_dom"/>
</dbReference>
<comment type="similarity">
    <text evidence="6 20">In the N-terminal section; belongs to the DHBP synthase family.</text>
</comment>
<feature type="binding site" evidence="20">
    <location>
        <position position="273"/>
    </location>
    <ligand>
        <name>GTP</name>
        <dbReference type="ChEBI" id="CHEBI:37565"/>
    </ligand>
</feature>
<dbReference type="InterPro" id="IPR016299">
    <property type="entry name" value="Riboflavin_synth_RibBA"/>
</dbReference>
<dbReference type="GO" id="GO:0008686">
    <property type="term" value="F:3,4-dihydroxy-2-butanone-4-phosphate synthase activity"/>
    <property type="evidence" value="ECO:0007669"/>
    <property type="project" value="UniProtKB-UniRule"/>
</dbReference>
<dbReference type="EMBL" id="WUFT01000013">
    <property type="protein sequence ID" value="NEJ72841.1"/>
    <property type="molecule type" value="Genomic_DNA"/>
</dbReference>
<evidence type="ECO:0000313" key="22">
    <source>
        <dbReference type="EMBL" id="NEJ72841.1"/>
    </source>
</evidence>
<dbReference type="SUPFAM" id="SSF142695">
    <property type="entry name" value="RibA-like"/>
    <property type="match status" value="1"/>
</dbReference>
<dbReference type="RefSeq" id="WP_164012745.1">
    <property type="nucleotide sequence ID" value="NZ_WUFT01000013.1"/>
</dbReference>
<dbReference type="Pfam" id="PF00926">
    <property type="entry name" value="DHBP_synthase"/>
    <property type="match status" value="1"/>
</dbReference>
<dbReference type="NCBIfam" id="NF006803">
    <property type="entry name" value="PRK09311.1"/>
    <property type="match status" value="1"/>
</dbReference>
<evidence type="ECO:0000256" key="11">
    <source>
        <dbReference type="ARBA" id="ARBA00022801"/>
    </source>
</evidence>
<feature type="binding site" evidence="20">
    <location>
        <begin position="27"/>
        <end position="28"/>
    </location>
    <ligand>
        <name>D-ribulose 5-phosphate</name>
        <dbReference type="ChEBI" id="CHEBI:58121"/>
    </ligand>
</feature>
<comment type="similarity">
    <text evidence="7 20">In the C-terminal section; belongs to the GTP cyclohydrolase II family.</text>
</comment>
<feature type="binding site" evidence="20">
    <location>
        <position position="28"/>
    </location>
    <ligand>
        <name>Mg(2+)</name>
        <dbReference type="ChEBI" id="CHEBI:18420"/>
        <label>1</label>
    </ligand>
</feature>
<dbReference type="Gene3D" id="3.40.50.10990">
    <property type="entry name" value="GTP cyclohydrolase II"/>
    <property type="match status" value="1"/>
</dbReference>
<evidence type="ECO:0000256" key="1">
    <source>
        <dbReference type="ARBA" id="ARBA00000141"/>
    </source>
</evidence>
<dbReference type="GO" id="GO:0009231">
    <property type="term" value="P:riboflavin biosynthetic process"/>
    <property type="evidence" value="ECO:0007669"/>
    <property type="project" value="UniProtKB-UniRule"/>
</dbReference>
<feature type="binding site" evidence="20">
    <location>
        <position position="358"/>
    </location>
    <ligand>
        <name>GTP</name>
        <dbReference type="ChEBI" id="CHEBI:37565"/>
    </ligand>
</feature>
<keyword evidence="9 20" id="KW-0479">Metal-binding</keyword>
<evidence type="ECO:0000256" key="15">
    <source>
        <dbReference type="ARBA" id="ARBA00023211"/>
    </source>
</evidence>
<comment type="cofactor">
    <cofactor evidence="20">
        <name>Zn(2+)</name>
        <dbReference type="ChEBI" id="CHEBI:29105"/>
    </cofactor>
    <text evidence="20">Binds 1 zinc ion per subunit.</text>
</comment>
<protein>
    <recommendedName>
        <fullName evidence="20">Riboflavin biosynthesis protein RibBA</fullName>
    </recommendedName>
    <domain>
        <recommendedName>
            <fullName evidence="20">3,4-dihydroxy-2-butanone 4-phosphate synthase</fullName>
            <shortName evidence="20">DHBP synthase</shortName>
            <ecNumber evidence="20">4.1.99.12</ecNumber>
        </recommendedName>
    </domain>
    <domain>
        <recommendedName>
            <fullName evidence="20">GTP cyclohydrolase-2</fullName>
            <ecNumber evidence="20">3.5.4.25</ecNumber>
        </recommendedName>
        <alternativeName>
            <fullName evidence="20">GTP cyclohydrolase II</fullName>
        </alternativeName>
    </domain>
</protein>